<reference evidence="1 2" key="1">
    <citation type="journal article" date="2017" name="Nature">
        <title>The Apostasia genome and the evolution of orchids.</title>
        <authorList>
            <person name="Zhang G.Q."/>
            <person name="Liu K.W."/>
            <person name="Li Z."/>
            <person name="Lohaus R."/>
            <person name="Hsiao Y.Y."/>
            <person name="Niu S.C."/>
            <person name="Wang J.Y."/>
            <person name="Lin Y.C."/>
            <person name="Xu Q."/>
            <person name="Chen L.J."/>
            <person name="Yoshida K."/>
            <person name="Fujiwara S."/>
            <person name="Wang Z.W."/>
            <person name="Zhang Y.Q."/>
            <person name="Mitsuda N."/>
            <person name="Wang M."/>
            <person name="Liu G.H."/>
            <person name="Pecoraro L."/>
            <person name="Huang H.X."/>
            <person name="Xiao X.J."/>
            <person name="Lin M."/>
            <person name="Wu X.Y."/>
            <person name="Wu W.L."/>
            <person name="Chen Y.Y."/>
            <person name="Chang S.B."/>
            <person name="Sakamoto S."/>
            <person name="Ohme-Takagi M."/>
            <person name="Yagi M."/>
            <person name="Zeng S.J."/>
            <person name="Shen C.Y."/>
            <person name="Yeh C.M."/>
            <person name="Luo Y.B."/>
            <person name="Tsai W.C."/>
            <person name="Van de Peer Y."/>
            <person name="Liu Z.J."/>
        </authorList>
    </citation>
    <scope>NUCLEOTIDE SEQUENCE [LARGE SCALE GENOMIC DNA]</scope>
    <source>
        <strain evidence="2">cv. Shenzhen</strain>
        <tissue evidence="1">Stem</tissue>
    </source>
</reference>
<keyword evidence="2" id="KW-1185">Reference proteome</keyword>
<dbReference type="OrthoDB" id="6738456at2759"/>
<gene>
    <name evidence="1" type="primary">ATG8I</name>
    <name evidence="1" type="ORF">AXF42_Ash007823</name>
</gene>
<dbReference type="EMBL" id="KZ451911">
    <property type="protein sequence ID" value="PKA63027.1"/>
    <property type="molecule type" value="Genomic_DNA"/>
</dbReference>
<evidence type="ECO:0000313" key="1">
    <source>
        <dbReference type="EMBL" id="PKA63027.1"/>
    </source>
</evidence>
<accession>A0A2I0B5F7</accession>
<dbReference type="Proteomes" id="UP000236161">
    <property type="component" value="Unassembled WGS sequence"/>
</dbReference>
<dbReference type="InterPro" id="IPR029071">
    <property type="entry name" value="Ubiquitin-like_domsf"/>
</dbReference>
<organism evidence="1 2">
    <name type="scientific">Apostasia shenzhenica</name>
    <dbReference type="NCBI Taxonomy" id="1088818"/>
    <lineage>
        <taxon>Eukaryota</taxon>
        <taxon>Viridiplantae</taxon>
        <taxon>Streptophyta</taxon>
        <taxon>Embryophyta</taxon>
        <taxon>Tracheophyta</taxon>
        <taxon>Spermatophyta</taxon>
        <taxon>Magnoliopsida</taxon>
        <taxon>Liliopsida</taxon>
        <taxon>Asparagales</taxon>
        <taxon>Orchidaceae</taxon>
        <taxon>Apostasioideae</taxon>
        <taxon>Apostasia</taxon>
    </lineage>
</organism>
<evidence type="ECO:0000313" key="2">
    <source>
        <dbReference type="Proteomes" id="UP000236161"/>
    </source>
</evidence>
<dbReference type="Gene3D" id="3.10.20.90">
    <property type="entry name" value="Phosphatidylinositol 3-kinase Catalytic Subunit, Chain A, domain 1"/>
    <property type="match status" value="1"/>
</dbReference>
<sequence length="118" mass="13336">MKKTKPFKEQYSLDERIEESKGIIAKYPDRLPVSPRSPVIAEKFARSDLPDLEKKNLKLEVGSIYYVSLRLPSFACLLLAQNAYGHEADRPKLTQSARFTVSLHLPSFADLLLAQNAC</sequence>
<protein>
    <submittedName>
        <fullName evidence="1">Autophagy-related protein 8i</fullName>
    </submittedName>
</protein>
<dbReference type="AlphaFoldDB" id="A0A2I0B5F7"/>
<proteinExistence type="predicted"/>
<name>A0A2I0B5F7_9ASPA</name>
<dbReference type="SUPFAM" id="SSF54236">
    <property type="entry name" value="Ubiquitin-like"/>
    <property type="match status" value="1"/>
</dbReference>
<dbReference type="STRING" id="1088818.A0A2I0B5F7"/>